<evidence type="ECO:0000256" key="1">
    <source>
        <dbReference type="SAM" id="MobiDB-lite"/>
    </source>
</evidence>
<comment type="caution">
    <text evidence="2">The sequence shown here is derived from an EMBL/GenBank/DDBJ whole genome shotgun (WGS) entry which is preliminary data.</text>
</comment>
<keyword evidence="3" id="KW-1185">Reference proteome</keyword>
<dbReference type="EMBL" id="JARJCM010000280">
    <property type="protein sequence ID" value="KAJ7019903.1"/>
    <property type="molecule type" value="Genomic_DNA"/>
</dbReference>
<gene>
    <name evidence="2" type="ORF">C8F04DRAFT_1275730</name>
</gene>
<evidence type="ECO:0000313" key="2">
    <source>
        <dbReference type="EMBL" id="KAJ7019903.1"/>
    </source>
</evidence>
<feature type="compositionally biased region" description="Basic and acidic residues" evidence="1">
    <location>
        <begin position="43"/>
        <end position="52"/>
    </location>
</feature>
<feature type="compositionally biased region" description="Polar residues" evidence="1">
    <location>
        <begin position="58"/>
        <end position="67"/>
    </location>
</feature>
<accession>A0AAD6S2K4</accession>
<organism evidence="2 3">
    <name type="scientific">Mycena alexandri</name>
    <dbReference type="NCBI Taxonomy" id="1745969"/>
    <lineage>
        <taxon>Eukaryota</taxon>
        <taxon>Fungi</taxon>
        <taxon>Dikarya</taxon>
        <taxon>Basidiomycota</taxon>
        <taxon>Agaricomycotina</taxon>
        <taxon>Agaricomycetes</taxon>
        <taxon>Agaricomycetidae</taxon>
        <taxon>Agaricales</taxon>
        <taxon>Marasmiineae</taxon>
        <taxon>Mycenaceae</taxon>
        <taxon>Mycena</taxon>
    </lineage>
</organism>
<name>A0AAD6S2K4_9AGAR</name>
<evidence type="ECO:0000313" key="3">
    <source>
        <dbReference type="Proteomes" id="UP001218188"/>
    </source>
</evidence>
<protein>
    <submittedName>
        <fullName evidence="2">Uncharacterized protein</fullName>
    </submittedName>
</protein>
<feature type="region of interest" description="Disordered" evidence="1">
    <location>
        <begin position="38"/>
        <end position="67"/>
    </location>
</feature>
<dbReference type="AlphaFoldDB" id="A0AAD6S2K4"/>
<sequence>MQPADTLASLPHPPSYSEVTLAAVNRKHADAALSLRLDAADDGNGKREEGNARRGTSCAPNNRLNDL</sequence>
<proteinExistence type="predicted"/>
<reference evidence="2" key="1">
    <citation type="submission" date="2023-03" db="EMBL/GenBank/DDBJ databases">
        <title>Massive genome expansion in bonnet fungi (Mycena s.s.) driven by repeated elements and novel gene families across ecological guilds.</title>
        <authorList>
            <consortium name="Lawrence Berkeley National Laboratory"/>
            <person name="Harder C.B."/>
            <person name="Miyauchi S."/>
            <person name="Viragh M."/>
            <person name="Kuo A."/>
            <person name="Thoen E."/>
            <person name="Andreopoulos B."/>
            <person name="Lu D."/>
            <person name="Skrede I."/>
            <person name="Drula E."/>
            <person name="Henrissat B."/>
            <person name="Morin E."/>
            <person name="Kohler A."/>
            <person name="Barry K."/>
            <person name="LaButti K."/>
            <person name="Morin E."/>
            <person name="Salamov A."/>
            <person name="Lipzen A."/>
            <person name="Mereny Z."/>
            <person name="Hegedus B."/>
            <person name="Baldrian P."/>
            <person name="Stursova M."/>
            <person name="Weitz H."/>
            <person name="Taylor A."/>
            <person name="Grigoriev I.V."/>
            <person name="Nagy L.G."/>
            <person name="Martin F."/>
            <person name="Kauserud H."/>
        </authorList>
    </citation>
    <scope>NUCLEOTIDE SEQUENCE</scope>
    <source>
        <strain evidence="2">CBHHK200</strain>
    </source>
</reference>
<dbReference type="Proteomes" id="UP001218188">
    <property type="component" value="Unassembled WGS sequence"/>
</dbReference>